<dbReference type="EMBL" id="CCYD01000409">
    <property type="protein sequence ID" value="CEG39264.1"/>
    <property type="molecule type" value="Genomic_DNA"/>
</dbReference>
<reference evidence="2" key="1">
    <citation type="submission" date="2014-09" db="EMBL/GenBank/DDBJ databases">
        <authorList>
            <person name="Sharma Rahul"/>
            <person name="Thines Marco"/>
        </authorList>
    </citation>
    <scope>NUCLEOTIDE SEQUENCE [LARGE SCALE GENOMIC DNA]</scope>
</reference>
<sequence>MWQRFVGCFTRAQSSDSLRAENGVLEINSNAISSKLGRRKHHDRDTKSITLMKGTKFLYHCGF</sequence>
<dbReference type="RefSeq" id="XP_024575633.1">
    <property type="nucleotide sequence ID" value="XM_024724791.1"/>
</dbReference>
<proteinExistence type="predicted"/>
<dbReference type="Proteomes" id="UP000054928">
    <property type="component" value="Unassembled WGS sequence"/>
</dbReference>
<evidence type="ECO:0000313" key="1">
    <source>
        <dbReference type="EMBL" id="CEG39264.1"/>
    </source>
</evidence>
<organism evidence="1 2">
    <name type="scientific">Plasmopara halstedii</name>
    <name type="common">Downy mildew of sunflower</name>
    <dbReference type="NCBI Taxonomy" id="4781"/>
    <lineage>
        <taxon>Eukaryota</taxon>
        <taxon>Sar</taxon>
        <taxon>Stramenopiles</taxon>
        <taxon>Oomycota</taxon>
        <taxon>Peronosporomycetes</taxon>
        <taxon>Peronosporales</taxon>
        <taxon>Peronosporaceae</taxon>
        <taxon>Plasmopara</taxon>
    </lineage>
</organism>
<dbReference type="GeneID" id="36404371"/>
<evidence type="ECO:0000313" key="2">
    <source>
        <dbReference type="Proteomes" id="UP000054928"/>
    </source>
</evidence>
<dbReference type="AlphaFoldDB" id="A0A0P1AFD2"/>
<accession>A0A0P1AFD2</accession>
<keyword evidence="2" id="KW-1185">Reference proteome</keyword>
<name>A0A0P1AFD2_PLAHL</name>
<protein>
    <submittedName>
        <fullName evidence="1">Uncharacterized protein</fullName>
    </submittedName>
</protein>